<dbReference type="RefSeq" id="WP_147167225.1">
    <property type="nucleotide sequence ID" value="NZ_VOOR01000016.1"/>
</dbReference>
<comment type="caution">
    <text evidence="2">The sequence shown here is derived from an EMBL/GenBank/DDBJ whole genome shotgun (WGS) entry which is preliminary data.</text>
</comment>
<dbReference type="AlphaFoldDB" id="A0A5C6RPQ9"/>
<dbReference type="EMBL" id="VOOR01000016">
    <property type="protein sequence ID" value="TXB63402.1"/>
    <property type="molecule type" value="Genomic_DNA"/>
</dbReference>
<accession>A0A5C6RPQ9</accession>
<feature type="coiled-coil region" evidence="1">
    <location>
        <begin position="5"/>
        <end position="35"/>
    </location>
</feature>
<keyword evidence="1" id="KW-0175">Coiled coil</keyword>
<dbReference type="OrthoDB" id="1489060at2"/>
<proteinExistence type="predicted"/>
<gene>
    <name evidence="2" type="ORF">FRY97_09530</name>
</gene>
<name>A0A5C6RPQ9_9BACT</name>
<dbReference type="Proteomes" id="UP000321580">
    <property type="component" value="Unassembled WGS sequence"/>
</dbReference>
<evidence type="ECO:0000313" key="3">
    <source>
        <dbReference type="Proteomes" id="UP000321580"/>
    </source>
</evidence>
<keyword evidence="3" id="KW-1185">Reference proteome</keyword>
<reference evidence="2 3" key="1">
    <citation type="submission" date="2019-08" db="EMBL/GenBank/DDBJ databases">
        <title>Genome of Phaeodactylibacter luteus.</title>
        <authorList>
            <person name="Bowman J.P."/>
        </authorList>
    </citation>
    <scope>NUCLEOTIDE SEQUENCE [LARGE SCALE GENOMIC DNA]</scope>
    <source>
        <strain evidence="2 3">KCTC 42180</strain>
    </source>
</reference>
<evidence type="ECO:0000256" key="1">
    <source>
        <dbReference type="SAM" id="Coils"/>
    </source>
</evidence>
<sequence>MQPLAKAYIERLDTLAAEIQESEALQAYLEEEEEEQYMELKEAFEPRIAEIYDEVAGSHPLQLIDLETLLLKPEFEGLYLPKILGFTVLRGEVHAERMKYARPQDHFKEVLLAICNSANFDLLRKRIGQSIQMGFALSSDIWVTNLINAIDNKRVRYFLQGQKLERYRLLEERVLGYQRYQRQFRSDNFMSAEFPQSLSELKVLYAQLKRFLLFRVKGGYDNSSIIPHLKAFVENKEFQGHREHMEVMVLFALFFDLGEDDRAHLSKHFNAIRKDTAGFEESYFDYLLELHLSEDVTIAPEADKLMSEVVDHSIEDELSAYYGLMDVIHGKGYTTEEAQEAVKHFYMRREGLSVINECVRQTIYGYFARLVKNLEVADYPELFEISKLYPAYISIFANQQFNQLLKELSLEYVGKLLKKYTDKRGKDYQDIKKFVSTTFQDLGFLKEKEVVEMFKTRRKRKKADA</sequence>
<evidence type="ECO:0000313" key="2">
    <source>
        <dbReference type="EMBL" id="TXB63402.1"/>
    </source>
</evidence>
<protein>
    <submittedName>
        <fullName evidence="2">Uncharacterized protein</fullName>
    </submittedName>
</protein>
<organism evidence="2 3">
    <name type="scientific">Phaeodactylibacter luteus</name>
    <dbReference type="NCBI Taxonomy" id="1564516"/>
    <lineage>
        <taxon>Bacteria</taxon>
        <taxon>Pseudomonadati</taxon>
        <taxon>Bacteroidota</taxon>
        <taxon>Saprospiria</taxon>
        <taxon>Saprospirales</taxon>
        <taxon>Haliscomenobacteraceae</taxon>
        <taxon>Phaeodactylibacter</taxon>
    </lineage>
</organism>